<sequence>MLLQPDHVYMAAAKAWIWTPPILVETAAAGAVCLFTERFAAELNSLSKERMYEVIKGFWPTADLVFESFDEQSYASFLKYLENELSHLRNHQQHFAVQNLEGTFNVIHRLQKNLSKAQAEALRALSGGFLNAEPATIQRSIELSVRLWLTLNINSSAIAVGPTFPDETPLDWDHDMSLEALAQRQFTKCWAR</sequence>
<dbReference type="OrthoDB" id="5428890at2759"/>
<dbReference type="Proteomes" id="UP000800094">
    <property type="component" value="Unassembled WGS sequence"/>
</dbReference>
<accession>A0A6A6I6I5</accession>
<dbReference type="EMBL" id="ML987199">
    <property type="protein sequence ID" value="KAF2246164.1"/>
    <property type="molecule type" value="Genomic_DNA"/>
</dbReference>
<dbReference type="RefSeq" id="XP_033681168.1">
    <property type="nucleotide sequence ID" value="XM_033835749.1"/>
</dbReference>
<reference evidence="1" key="1">
    <citation type="journal article" date="2020" name="Stud. Mycol.">
        <title>101 Dothideomycetes genomes: a test case for predicting lifestyles and emergence of pathogens.</title>
        <authorList>
            <person name="Haridas S."/>
            <person name="Albert R."/>
            <person name="Binder M."/>
            <person name="Bloem J."/>
            <person name="Labutti K."/>
            <person name="Salamov A."/>
            <person name="Andreopoulos B."/>
            <person name="Baker S."/>
            <person name="Barry K."/>
            <person name="Bills G."/>
            <person name="Bluhm B."/>
            <person name="Cannon C."/>
            <person name="Castanera R."/>
            <person name="Culley D."/>
            <person name="Daum C."/>
            <person name="Ezra D."/>
            <person name="Gonzalez J."/>
            <person name="Henrissat B."/>
            <person name="Kuo A."/>
            <person name="Liang C."/>
            <person name="Lipzen A."/>
            <person name="Lutzoni F."/>
            <person name="Magnuson J."/>
            <person name="Mondo S."/>
            <person name="Nolan M."/>
            <person name="Ohm R."/>
            <person name="Pangilinan J."/>
            <person name="Park H.-J."/>
            <person name="Ramirez L."/>
            <person name="Alfaro M."/>
            <person name="Sun H."/>
            <person name="Tritt A."/>
            <person name="Yoshinaga Y."/>
            <person name="Zwiers L.-H."/>
            <person name="Turgeon B."/>
            <person name="Goodwin S."/>
            <person name="Spatafora J."/>
            <person name="Crous P."/>
            <person name="Grigoriev I."/>
        </authorList>
    </citation>
    <scope>NUCLEOTIDE SEQUENCE</scope>
    <source>
        <strain evidence="1">CBS 122368</strain>
    </source>
</reference>
<name>A0A6A6I6I5_9PLEO</name>
<protein>
    <submittedName>
        <fullName evidence="1">Uncharacterized protein</fullName>
    </submittedName>
</protein>
<evidence type="ECO:0000313" key="2">
    <source>
        <dbReference type="Proteomes" id="UP000800094"/>
    </source>
</evidence>
<gene>
    <name evidence="1" type="ORF">BU26DRAFT_607417</name>
</gene>
<organism evidence="1 2">
    <name type="scientific">Trematosphaeria pertusa</name>
    <dbReference type="NCBI Taxonomy" id="390896"/>
    <lineage>
        <taxon>Eukaryota</taxon>
        <taxon>Fungi</taxon>
        <taxon>Dikarya</taxon>
        <taxon>Ascomycota</taxon>
        <taxon>Pezizomycotina</taxon>
        <taxon>Dothideomycetes</taxon>
        <taxon>Pleosporomycetidae</taxon>
        <taxon>Pleosporales</taxon>
        <taxon>Massarineae</taxon>
        <taxon>Trematosphaeriaceae</taxon>
        <taxon>Trematosphaeria</taxon>
    </lineage>
</organism>
<keyword evidence="2" id="KW-1185">Reference proteome</keyword>
<proteinExistence type="predicted"/>
<dbReference type="AlphaFoldDB" id="A0A6A6I6I5"/>
<dbReference type="GeneID" id="54589079"/>
<evidence type="ECO:0000313" key="1">
    <source>
        <dbReference type="EMBL" id="KAF2246164.1"/>
    </source>
</evidence>